<dbReference type="PANTHER" id="PTHR42813:SF2">
    <property type="entry name" value="DEHYDROGENASE, ZINC-CONTAINING, PUTATIVE (AFU_ORTHOLOGUE AFUA_2G02810)-RELATED"/>
    <property type="match status" value="1"/>
</dbReference>
<dbReference type="RefSeq" id="WP_170010614.1">
    <property type="nucleotide sequence ID" value="NZ_JABCRE010000002.1"/>
</dbReference>
<dbReference type="AlphaFoldDB" id="A0A848QKJ1"/>
<sequence length="350" mass="37083">MKALVFNGPRDIRYESFADPELRTANSAILKVSKCSICGSDLHMYHGDNIGNAAYTSETPHFCVGHEFIGEVVETGKDVHNFKVGQKVLSAGGTGCGDCPQCLVGKPLQCRKSTAFGLSPELNGGQAEYVCIPNADTTLLATEDSMSDEHALLLTDAMTTAYFGITRSDVQPGGTVAVVGLGPIGLIGVELAFILGASRVFAIDPVASRRDMAAKLGAIALDPADDAVAKVMEHTKGAGVQSVFEASGASMAIAACLPLAARNGTVSFIGIPQPHDTLSMPLIMFKNITIRGGICQVQETWPHLVPLVQQGRIKAPDMFSHTFKLSEGAEAYRLFDSRDDGVIKITIEVD</sequence>
<dbReference type="SUPFAM" id="SSF51735">
    <property type="entry name" value="NAD(P)-binding Rossmann-fold domains"/>
    <property type="match status" value="1"/>
</dbReference>
<dbReference type="InterPro" id="IPR013149">
    <property type="entry name" value="ADH-like_C"/>
</dbReference>
<dbReference type="Proteomes" id="UP000561181">
    <property type="component" value="Unassembled WGS sequence"/>
</dbReference>
<evidence type="ECO:0000256" key="1">
    <source>
        <dbReference type="ARBA" id="ARBA00001947"/>
    </source>
</evidence>
<dbReference type="GO" id="GO:0016491">
    <property type="term" value="F:oxidoreductase activity"/>
    <property type="evidence" value="ECO:0007669"/>
    <property type="project" value="UniProtKB-KW"/>
</dbReference>
<dbReference type="PANTHER" id="PTHR42813">
    <property type="entry name" value="ZINC-TYPE ALCOHOL DEHYDROGENASE-LIKE"/>
    <property type="match status" value="1"/>
</dbReference>
<protein>
    <submittedName>
        <fullName evidence="8">Alcohol dehydrogenase catalytic domain-containing protein</fullName>
    </submittedName>
</protein>
<evidence type="ECO:0000256" key="2">
    <source>
        <dbReference type="ARBA" id="ARBA00022723"/>
    </source>
</evidence>
<evidence type="ECO:0000259" key="6">
    <source>
        <dbReference type="Pfam" id="PF00107"/>
    </source>
</evidence>
<accession>A0A848QKJ1</accession>
<evidence type="ECO:0000256" key="5">
    <source>
        <dbReference type="RuleBase" id="RU361277"/>
    </source>
</evidence>
<dbReference type="InterPro" id="IPR011032">
    <property type="entry name" value="GroES-like_sf"/>
</dbReference>
<keyword evidence="2 5" id="KW-0479">Metal-binding</keyword>
<evidence type="ECO:0000313" key="9">
    <source>
        <dbReference type="Proteomes" id="UP000561181"/>
    </source>
</evidence>
<proteinExistence type="inferred from homology"/>
<reference evidence="8 9" key="1">
    <citation type="submission" date="2020-04" db="EMBL/GenBank/DDBJ databases">
        <authorList>
            <person name="Liu A."/>
        </authorList>
    </citation>
    <scope>NUCLEOTIDE SEQUENCE [LARGE SCALE GENOMIC DNA]</scope>
    <source>
        <strain evidence="8 9">RZ02</strain>
    </source>
</reference>
<dbReference type="Gene3D" id="3.40.50.720">
    <property type="entry name" value="NAD(P)-binding Rossmann-like Domain"/>
    <property type="match status" value="1"/>
</dbReference>
<evidence type="ECO:0000313" key="8">
    <source>
        <dbReference type="EMBL" id="NMW31270.1"/>
    </source>
</evidence>
<feature type="domain" description="Alcohol dehydrogenase-like C-terminal" evidence="6">
    <location>
        <begin position="183"/>
        <end position="309"/>
    </location>
</feature>
<dbReference type="InterPro" id="IPR013154">
    <property type="entry name" value="ADH-like_N"/>
</dbReference>
<keyword evidence="9" id="KW-1185">Reference proteome</keyword>
<evidence type="ECO:0000259" key="7">
    <source>
        <dbReference type="Pfam" id="PF08240"/>
    </source>
</evidence>
<feature type="domain" description="Alcohol dehydrogenase-like N-terminal" evidence="7">
    <location>
        <begin position="26"/>
        <end position="137"/>
    </location>
</feature>
<comment type="similarity">
    <text evidence="5">Belongs to the zinc-containing alcohol dehydrogenase family.</text>
</comment>
<dbReference type="GO" id="GO:0008270">
    <property type="term" value="F:zinc ion binding"/>
    <property type="evidence" value="ECO:0007669"/>
    <property type="project" value="InterPro"/>
</dbReference>
<dbReference type="InterPro" id="IPR002328">
    <property type="entry name" value="ADH_Zn_CS"/>
</dbReference>
<organism evidence="8 9">
    <name type="scientific">Pontixanthobacter rizhaonensis</name>
    <dbReference type="NCBI Taxonomy" id="2730337"/>
    <lineage>
        <taxon>Bacteria</taxon>
        <taxon>Pseudomonadati</taxon>
        <taxon>Pseudomonadota</taxon>
        <taxon>Alphaproteobacteria</taxon>
        <taxon>Sphingomonadales</taxon>
        <taxon>Erythrobacteraceae</taxon>
        <taxon>Pontixanthobacter</taxon>
    </lineage>
</organism>
<name>A0A848QKJ1_9SPHN</name>
<dbReference type="InterPro" id="IPR036291">
    <property type="entry name" value="NAD(P)-bd_dom_sf"/>
</dbReference>
<dbReference type="Pfam" id="PF00107">
    <property type="entry name" value="ADH_zinc_N"/>
    <property type="match status" value="1"/>
</dbReference>
<dbReference type="EMBL" id="JABCRE010000002">
    <property type="protein sequence ID" value="NMW31270.1"/>
    <property type="molecule type" value="Genomic_DNA"/>
</dbReference>
<dbReference type="PROSITE" id="PS00059">
    <property type="entry name" value="ADH_ZINC"/>
    <property type="match status" value="1"/>
</dbReference>
<dbReference type="SUPFAM" id="SSF50129">
    <property type="entry name" value="GroES-like"/>
    <property type="match status" value="1"/>
</dbReference>
<evidence type="ECO:0000256" key="4">
    <source>
        <dbReference type="ARBA" id="ARBA00023002"/>
    </source>
</evidence>
<dbReference type="Gene3D" id="3.90.180.10">
    <property type="entry name" value="Medium-chain alcohol dehydrogenases, catalytic domain"/>
    <property type="match status" value="1"/>
</dbReference>
<gene>
    <name evidence="8" type="ORF">HKD42_04280</name>
</gene>
<keyword evidence="4" id="KW-0560">Oxidoreductase</keyword>
<keyword evidence="3 5" id="KW-0862">Zinc</keyword>
<evidence type="ECO:0000256" key="3">
    <source>
        <dbReference type="ARBA" id="ARBA00022833"/>
    </source>
</evidence>
<comment type="caution">
    <text evidence="8">The sequence shown here is derived from an EMBL/GenBank/DDBJ whole genome shotgun (WGS) entry which is preliminary data.</text>
</comment>
<comment type="cofactor">
    <cofactor evidence="1 5">
        <name>Zn(2+)</name>
        <dbReference type="ChEBI" id="CHEBI:29105"/>
    </cofactor>
</comment>
<dbReference type="Pfam" id="PF08240">
    <property type="entry name" value="ADH_N"/>
    <property type="match status" value="1"/>
</dbReference>